<feature type="transmembrane region" description="Helical" evidence="7">
    <location>
        <begin position="182"/>
        <end position="205"/>
    </location>
</feature>
<dbReference type="PANTHER" id="PTHR36838:SF3">
    <property type="entry name" value="TRANSPORTER AUXIN EFFLUX CARRIER EC FAMILY"/>
    <property type="match status" value="1"/>
</dbReference>
<keyword evidence="2" id="KW-0813">Transport</keyword>
<keyword evidence="3" id="KW-1003">Cell membrane</keyword>
<keyword evidence="6 7" id="KW-0472">Membrane</keyword>
<reference evidence="9" key="1">
    <citation type="submission" date="2018-03" db="EMBL/GenBank/DDBJ databases">
        <authorList>
            <person name="Sun L."/>
            <person name="Liu H."/>
            <person name="Chen W."/>
            <person name="Huang K."/>
            <person name="Liu W."/>
            <person name="Gao X."/>
        </authorList>
    </citation>
    <scope>NUCLEOTIDE SEQUENCE [LARGE SCALE GENOMIC DNA]</scope>
    <source>
        <strain evidence="9">SH9</strain>
    </source>
</reference>
<gene>
    <name evidence="8" type="ORF">SLNSH_03945</name>
</gene>
<organism evidence="8 9">
    <name type="scientific">Alsobacter soli</name>
    <dbReference type="NCBI Taxonomy" id="2109933"/>
    <lineage>
        <taxon>Bacteria</taxon>
        <taxon>Pseudomonadati</taxon>
        <taxon>Pseudomonadota</taxon>
        <taxon>Alphaproteobacteria</taxon>
        <taxon>Hyphomicrobiales</taxon>
        <taxon>Alsobacteraceae</taxon>
        <taxon>Alsobacter</taxon>
    </lineage>
</organism>
<proteinExistence type="predicted"/>
<evidence type="ECO:0000256" key="5">
    <source>
        <dbReference type="ARBA" id="ARBA00022989"/>
    </source>
</evidence>
<dbReference type="Proteomes" id="UP000239772">
    <property type="component" value="Unassembled WGS sequence"/>
</dbReference>
<sequence>MDMSELSEFEISRGGASSRPSIWTWNGSPAISIMAMRSVLPFLSARIGYPWTARTQGGRRAEFGRRTSARLKDAGPVPGLSADSPMLQFLATSSPFFAVIAVGVLAARRRGLFGPDAVKVLNTFAFMIATPAMVVRVMARQPIAELWNPLYVAGLALVAVVLLFSGLLAARRLAGLPFPDAVSRGQCLVGGNFAFLGIPLTMAFLGERAAAPVAMGLICDTALVVPLAIGLIEAGRGVGRPGAIAWRLAKGTVVNPFMLSILAGAGLSLSGIALPEPADRFLGFLGGAAAPAGVFALGLALSQWMRPDLWRIAPLALAKLIVHPAAVWGALSAIGLDPFWVKAGVLYAAVPVAANAFVIAERYGTGDKPVAGAILVSTALATLTFPMTVWLVSG</sequence>
<evidence type="ECO:0000256" key="3">
    <source>
        <dbReference type="ARBA" id="ARBA00022475"/>
    </source>
</evidence>
<evidence type="ECO:0000256" key="2">
    <source>
        <dbReference type="ARBA" id="ARBA00022448"/>
    </source>
</evidence>
<protein>
    <recommendedName>
        <fullName evidence="10">AEC family transporter</fullName>
    </recommendedName>
</protein>
<comment type="subcellular location">
    <subcellularLocation>
        <location evidence="1">Membrane</location>
        <topology evidence="1">Multi-pass membrane protein</topology>
    </subcellularLocation>
</comment>
<evidence type="ECO:0000256" key="1">
    <source>
        <dbReference type="ARBA" id="ARBA00004141"/>
    </source>
</evidence>
<dbReference type="InterPro" id="IPR004776">
    <property type="entry name" value="Mem_transp_PIN-like"/>
</dbReference>
<evidence type="ECO:0008006" key="10">
    <source>
        <dbReference type="Google" id="ProtNLM"/>
    </source>
</evidence>
<dbReference type="GO" id="GO:0016020">
    <property type="term" value="C:membrane"/>
    <property type="evidence" value="ECO:0007669"/>
    <property type="project" value="UniProtKB-SubCell"/>
</dbReference>
<name>A0A2T1HY65_9HYPH</name>
<keyword evidence="5 7" id="KW-1133">Transmembrane helix</keyword>
<dbReference type="PANTHER" id="PTHR36838">
    <property type="entry name" value="AUXIN EFFLUX CARRIER FAMILY PROTEIN"/>
    <property type="match status" value="1"/>
</dbReference>
<keyword evidence="4 7" id="KW-0812">Transmembrane</keyword>
<feature type="transmembrane region" description="Helical" evidence="7">
    <location>
        <begin position="151"/>
        <end position="170"/>
    </location>
</feature>
<feature type="transmembrane region" description="Helical" evidence="7">
    <location>
        <begin position="120"/>
        <end position="139"/>
    </location>
</feature>
<evidence type="ECO:0000256" key="7">
    <source>
        <dbReference type="SAM" id="Phobius"/>
    </source>
</evidence>
<comment type="caution">
    <text evidence="8">The sequence shown here is derived from an EMBL/GenBank/DDBJ whole genome shotgun (WGS) entry which is preliminary data.</text>
</comment>
<feature type="transmembrane region" description="Helical" evidence="7">
    <location>
        <begin position="211"/>
        <end position="232"/>
    </location>
</feature>
<feature type="transmembrane region" description="Helical" evidence="7">
    <location>
        <begin position="370"/>
        <end position="392"/>
    </location>
</feature>
<feature type="transmembrane region" description="Helical" evidence="7">
    <location>
        <begin position="253"/>
        <end position="275"/>
    </location>
</feature>
<dbReference type="AlphaFoldDB" id="A0A2T1HY65"/>
<dbReference type="EMBL" id="PVZS01000003">
    <property type="protein sequence ID" value="PSC06439.1"/>
    <property type="molecule type" value="Genomic_DNA"/>
</dbReference>
<keyword evidence="9" id="KW-1185">Reference proteome</keyword>
<accession>A0A2T1HY65</accession>
<evidence type="ECO:0000256" key="6">
    <source>
        <dbReference type="ARBA" id="ARBA00023136"/>
    </source>
</evidence>
<dbReference type="GO" id="GO:0055085">
    <property type="term" value="P:transmembrane transport"/>
    <property type="evidence" value="ECO:0007669"/>
    <property type="project" value="InterPro"/>
</dbReference>
<evidence type="ECO:0000313" key="8">
    <source>
        <dbReference type="EMBL" id="PSC06439.1"/>
    </source>
</evidence>
<feature type="transmembrane region" description="Helical" evidence="7">
    <location>
        <begin position="86"/>
        <end position="108"/>
    </location>
</feature>
<feature type="transmembrane region" description="Helical" evidence="7">
    <location>
        <begin position="313"/>
        <end position="333"/>
    </location>
</feature>
<feature type="transmembrane region" description="Helical" evidence="7">
    <location>
        <begin position="281"/>
        <end position="301"/>
    </location>
</feature>
<evidence type="ECO:0000256" key="4">
    <source>
        <dbReference type="ARBA" id="ARBA00022692"/>
    </source>
</evidence>
<dbReference type="Pfam" id="PF03547">
    <property type="entry name" value="Mem_trans"/>
    <property type="match status" value="2"/>
</dbReference>
<evidence type="ECO:0000313" key="9">
    <source>
        <dbReference type="Proteomes" id="UP000239772"/>
    </source>
</evidence>
<feature type="transmembrane region" description="Helical" evidence="7">
    <location>
        <begin position="339"/>
        <end position="358"/>
    </location>
</feature>